<organism evidence="6 7">
    <name type="scientific">Delitschia confertaspora ATCC 74209</name>
    <dbReference type="NCBI Taxonomy" id="1513339"/>
    <lineage>
        <taxon>Eukaryota</taxon>
        <taxon>Fungi</taxon>
        <taxon>Dikarya</taxon>
        <taxon>Ascomycota</taxon>
        <taxon>Pezizomycotina</taxon>
        <taxon>Dothideomycetes</taxon>
        <taxon>Pleosporomycetidae</taxon>
        <taxon>Pleosporales</taxon>
        <taxon>Delitschiaceae</taxon>
        <taxon>Delitschia</taxon>
    </lineage>
</organism>
<dbReference type="GO" id="GO:0035091">
    <property type="term" value="F:phosphatidylinositol binding"/>
    <property type="evidence" value="ECO:0007669"/>
    <property type="project" value="TreeGrafter"/>
</dbReference>
<evidence type="ECO:0000313" key="7">
    <source>
        <dbReference type="Proteomes" id="UP000799536"/>
    </source>
</evidence>
<dbReference type="PROSITE" id="PS51207">
    <property type="entry name" value="PXA"/>
    <property type="match status" value="1"/>
</dbReference>
<evidence type="ECO:0000313" key="6">
    <source>
        <dbReference type="EMBL" id="KAF2199263.1"/>
    </source>
</evidence>
<feature type="compositionally biased region" description="Polar residues" evidence="3">
    <location>
        <begin position="19"/>
        <end position="51"/>
    </location>
</feature>
<dbReference type="GO" id="GO:0005770">
    <property type="term" value="C:late endosome"/>
    <property type="evidence" value="ECO:0007669"/>
    <property type="project" value="TreeGrafter"/>
</dbReference>
<comment type="caution">
    <text evidence="6">The sequence shown here is derived from an EMBL/GenBank/DDBJ whole genome shotgun (WGS) entry which is preliminary data.</text>
</comment>
<dbReference type="PANTHER" id="PTHR22999:SF23">
    <property type="entry name" value="SORTING NEXIN-16"/>
    <property type="match status" value="1"/>
</dbReference>
<keyword evidence="4" id="KW-0812">Transmembrane</keyword>
<reference evidence="6" key="1">
    <citation type="journal article" date="2020" name="Stud. Mycol.">
        <title>101 Dothideomycetes genomes: a test case for predicting lifestyles and emergence of pathogens.</title>
        <authorList>
            <person name="Haridas S."/>
            <person name="Albert R."/>
            <person name="Binder M."/>
            <person name="Bloem J."/>
            <person name="Labutti K."/>
            <person name="Salamov A."/>
            <person name="Andreopoulos B."/>
            <person name="Baker S."/>
            <person name="Barry K."/>
            <person name="Bills G."/>
            <person name="Bluhm B."/>
            <person name="Cannon C."/>
            <person name="Castanera R."/>
            <person name="Culley D."/>
            <person name="Daum C."/>
            <person name="Ezra D."/>
            <person name="Gonzalez J."/>
            <person name="Henrissat B."/>
            <person name="Kuo A."/>
            <person name="Liang C."/>
            <person name="Lipzen A."/>
            <person name="Lutzoni F."/>
            <person name="Magnuson J."/>
            <person name="Mondo S."/>
            <person name="Nolan M."/>
            <person name="Ohm R."/>
            <person name="Pangilinan J."/>
            <person name="Park H.-J."/>
            <person name="Ramirez L."/>
            <person name="Alfaro M."/>
            <person name="Sun H."/>
            <person name="Tritt A."/>
            <person name="Yoshinaga Y."/>
            <person name="Zwiers L.-H."/>
            <person name="Turgeon B."/>
            <person name="Goodwin S."/>
            <person name="Spatafora J."/>
            <person name="Crous P."/>
            <person name="Grigoriev I."/>
        </authorList>
    </citation>
    <scope>NUCLEOTIDE SEQUENCE</scope>
    <source>
        <strain evidence="6">ATCC 74209</strain>
    </source>
</reference>
<keyword evidence="7" id="KW-1185">Reference proteome</keyword>
<dbReference type="AlphaFoldDB" id="A0A9P4JH01"/>
<evidence type="ECO:0000256" key="1">
    <source>
        <dbReference type="ARBA" id="ARBA00004496"/>
    </source>
</evidence>
<feature type="region of interest" description="Disordered" evidence="3">
    <location>
        <begin position="380"/>
        <end position="399"/>
    </location>
</feature>
<dbReference type="Proteomes" id="UP000799536">
    <property type="component" value="Unassembled WGS sequence"/>
</dbReference>
<evidence type="ECO:0000256" key="2">
    <source>
        <dbReference type="ARBA" id="ARBA00022490"/>
    </source>
</evidence>
<dbReference type="SMART" id="SM00313">
    <property type="entry name" value="PXA"/>
    <property type="match status" value="1"/>
</dbReference>
<evidence type="ECO:0000256" key="3">
    <source>
        <dbReference type="SAM" id="MobiDB-lite"/>
    </source>
</evidence>
<dbReference type="GO" id="GO:0005769">
    <property type="term" value="C:early endosome"/>
    <property type="evidence" value="ECO:0007669"/>
    <property type="project" value="TreeGrafter"/>
</dbReference>
<keyword evidence="2" id="KW-0963">Cytoplasm</keyword>
<proteinExistence type="predicted"/>
<evidence type="ECO:0000256" key="4">
    <source>
        <dbReference type="SAM" id="Phobius"/>
    </source>
</evidence>
<dbReference type="GO" id="GO:0045022">
    <property type="term" value="P:early endosome to late endosome transport"/>
    <property type="evidence" value="ECO:0007669"/>
    <property type="project" value="TreeGrafter"/>
</dbReference>
<evidence type="ECO:0000259" key="5">
    <source>
        <dbReference type="PROSITE" id="PS51207"/>
    </source>
</evidence>
<dbReference type="EMBL" id="ML994086">
    <property type="protein sequence ID" value="KAF2199263.1"/>
    <property type="molecule type" value="Genomic_DNA"/>
</dbReference>
<feature type="region of interest" description="Disordered" evidence="3">
    <location>
        <begin position="1"/>
        <end position="51"/>
    </location>
</feature>
<dbReference type="Pfam" id="PF02194">
    <property type="entry name" value="PXA"/>
    <property type="match status" value="1"/>
</dbReference>
<name>A0A9P4JH01_9PLEO</name>
<dbReference type="OrthoDB" id="5582218at2759"/>
<keyword evidence="4" id="KW-0472">Membrane</keyword>
<feature type="domain" description="PXA" evidence="5">
    <location>
        <begin position="92"/>
        <end position="281"/>
    </location>
</feature>
<protein>
    <recommendedName>
        <fullName evidence="5">PXA domain-containing protein</fullName>
    </recommendedName>
</protein>
<sequence length="452" mass="49627">MTESIIREPSFPHIKPSAPSKSTQATSGANIHTKPTSRQTEAQKPSDTTSDKATAAFIRRTLCFQNASLGNSEKARNSPRPIEELLPPLTSSNDVDLQLYAIISVIVKEFIQTWYSKLTPDQTFGNEVIQIIAHCTRALEQRLRKIDLEALLLDEIPELVEAHLNAFHLAKQQTLYHKSLISNPCVVYHTLHPHPALSPVPTESVPSSVVEQRENESAWRQLLVQGLLAVLLPTEDLGNGCLRALVAEIFAEMILGNGISNKACEGWLLYEAITRIAEVLQDGTKETEASSNDTESGQTLNRLERYGLLAGPSDDEKPPLLNVRRHEGLSMAFTGMFWLVIQYAFLAFGAIRAVIICLARSSSLPSRSVTGAGGLPPVEAGYQSLPQHPQKPSKRSPGLKRPIVSMKAWSCASRVVELELRMPWLSGLLSMLHWGVVSGPGRVGDTDGVLDR</sequence>
<gene>
    <name evidence="6" type="ORF">GQ43DRAFT_376663</name>
</gene>
<dbReference type="PANTHER" id="PTHR22999">
    <property type="entry name" value="PX SERINE/THREONINE KINASE PXK"/>
    <property type="match status" value="1"/>
</dbReference>
<comment type="subcellular location">
    <subcellularLocation>
        <location evidence="1">Cytoplasm</location>
    </subcellularLocation>
</comment>
<dbReference type="InterPro" id="IPR003114">
    <property type="entry name" value="Phox_assoc"/>
</dbReference>
<dbReference type="InterPro" id="IPR051837">
    <property type="entry name" value="SortingNexin/PXDomain-PKLike"/>
</dbReference>
<accession>A0A9P4JH01</accession>
<keyword evidence="4" id="KW-1133">Transmembrane helix</keyword>
<feature type="transmembrane region" description="Helical" evidence="4">
    <location>
        <begin position="336"/>
        <end position="359"/>
    </location>
</feature>